<sequence length="64" mass="7134">MSAVIVPYVPPSYDDGQPRLMVECLACGIEWGWTLETSSYADYLPTMAADHNAQHHARKDNPNV</sequence>
<evidence type="ECO:0000313" key="1">
    <source>
        <dbReference type="EMBL" id="UYV96839.1"/>
    </source>
</evidence>
<dbReference type="RefSeq" id="WP_264398692.1">
    <property type="nucleotide sequence ID" value="NZ_CP101180.1"/>
</dbReference>
<accession>A0AAX3EGD2</accession>
<reference evidence="1" key="1">
    <citation type="submission" date="2022-07" db="EMBL/GenBank/DDBJ databases">
        <authorList>
            <person name="Wu T."/>
        </authorList>
    </citation>
    <scope>NUCLEOTIDE SEQUENCE</scope>
    <source>
        <strain evidence="1">SD-1</strain>
    </source>
</reference>
<evidence type="ECO:0000313" key="2">
    <source>
        <dbReference type="Proteomes" id="UP001163293"/>
    </source>
</evidence>
<dbReference type="EMBL" id="CP101185">
    <property type="protein sequence ID" value="UYV96839.1"/>
    <property type="molecule type" value="Genomic_DNA"/>
</dbReference>
<name>A0AAX3EGD2_PAEUR</name>
<dbReference type="Proteomes" id="UP001163293">
    <property type="component" value="Chromosome"/>
</dbReference>
<keyword evidence="2" id="KW-1185">Reference proteome</keyword>
<dbReference type="AlphaFoldDB" id="A0AAX3EGD2"/>
<proteinExistence type="predicted"/>
<protein>
    <submittedName>
        <fullName evidence="1">Uncharacterized protein</fullName>
    </submittedName>
</protein>
<gene>
    <name evidence="1" type="ORF">NL394_17575</name>
</gene>
<organism evidence="1 2">
    <name type="scientific">Paenarthrobacter ureafaciens</name>
    <dbReference type="NCBI Taxonomy" id="37931"/>
    <lineage>
        <taxon>Bacteria</taxon>
        <taxon>Bacillati</taxon>
        <taxon>Actinomycetota</taxon>
        <taxon>Actinomycetes</taxon>
        <taxon>Micrococcales</taxon>
        <taxon>Micrococcaceae</taxon>
        <taxon>Paenarthrobacter</taxon>
    </lineage>
</organism>